<feature type="chain" id="PRO_5012397218" evidence="1">
    <location>
        <begin position="18"/>
        <end position="149"/>
    </location>
</feature>
<accession>A0A210PGR4</accession>
<dbReference type="AlphaFoldDB" id="A0A210PGR4"/>
<name>A0A210PGR4_MIZYE</name>
<proteinExistence type="predicted"/>
<organism evidence="2 3">
    <name type="scientific">Mizuhopecten yessoensis</name>
    <name type="common">Japanese scallop</name>
    <name type="synonym">Patinopecten yessoensis</name>
    <dbReference type="NCBI Taxonomy" id="6573"/>
    <lineage>
        <taxon>Eukaryota</taxon>
        <taxon>Metazoa</taxon>
        <taxon>Spiralia</taxon>
        <taxon>Lophotrochozoa</taxon>
        <taxon>Mollusca</taxon>
        <taxon>Bivalvia</taxon>
        <taxon>Autobranchia</taxon>
        <taxon>Pteriomorphia</taxon>
        <taxon>Pectinida</taxon>
        <taxon>Pectinoidea</taxon>
        <taxon>Pectinidae</taxon>
        <taxon>Mizuhopecten</taxon>
    </lineage>
</organism>
<protein>
    <submittedName>
        <fullName evidence="2">Uncharacterized protein</fullName>
    </submittedName>
</protein>
<reference evidence="2 3" key="1">
    <citation type="journal article" date="2017" name="Nat. Ecol. Evol.">
        <title>Scallop genome provides insights into evolution of bilaterian karyotype and development.</title>
        <authorList>
            <person name="Wang S."/>
            <person name="Zhang J."/>
            <person name="Jiao W."/>
            <person name="Li J."/>
            <person name="Xun X."/>
            <person name="Sun Y."/>
            <person name="Guo X."/>
            <person name="Huan P."/>
            <person name="Dong B."/>
            <person name="Zhang L."/>
            <person name="Hu X."/>
            <person name="Sun X."/>
            <person name="Wang J."/>
            <person name="Zhao C."/>
            <person name="Wang Y."/>
            <person name="Wang D."/>
            <person name="Huang X."/>
            <person name="Wang R."/>
            <person name="Lv J."/>
            <person name="Li Y."/>
            <person name="Zhang Z."/>
            <person name="Liu B."/>
            <person name="Lu W."/>
            <person name="Hui Y."/>
            <person name="Liang J."/>
            <person name="Zhou Z."/>
            <person name="Hou R."/>
            <person name="Li X."/>
            <person name="Liu Y."/>
            <person name="Li H."/>
            <person name="Ning X."/>
            <person name="Lin Y."/>
            <person name="Zhao L."/>
            <person name="Xing Q."/>
            <person name="Dou J."/>
            <person name="Li Y."/>
            <person name="Mao J."/>
            <person name="Guo H."/>
            <person name="Dou H."/>
            <person name="Li T."/>
            <person name="Mu C."/>
            <person name="Jiang W."/>
            <person name="Fu Q."/>
            <person name="Fu X."/>
            <person name="Miao Y."/>
            <person name="Liu J."/>
            <person name="Yu Q."/>
            <person name="Li R."/>
            <person name="Liao H."/>
            <person name="Li X."/>
            <person name="Kong Y."/>
            <person name="Jiang Z."/>
            <person name="Chourrout D."/>
            <person name="Li R."/>
            <person name="Bao Z."/>
        </authorList>
    </citation>
    <scope>NUCLEOTIDE SEQUENCE [LARGE SCALE GENOMIC DNA]</scope>
    <source>
        <strain evidence="2 3">PY_sf001</strain>
    </source>
</reference>
<comment type="caution">
    <text evidence="2">The sequence shown here is derived from an EMBL/GenBank/DDBJ whole genome shotgun (WGS) entry which is preliminary data.</text>
</comment>
<keyword evidence="1" id="KW-0732">Signal</keyword>
<sequence>MYWSLAVAVCLIGQISGFTVFQETATPSFLDELTTQEPMPPTTQRVIDANEFDQALFLYDAPTHQLVMKLGHYCYIHGVTSSSQQLVHTADGLLKFESILMYLVAAGMHTQMTHADAKRLSVPIEHFCRGHDIQVVSRIHHSTTKSTIV</sequence>
<dbReference type="EMBL" id="NEDP02076713">
    <property type="protein sequence ID" value="OWF35675.1"/>
    <property type="molecule type" value="Genomic_DNA"/>
</dbReference>
<evidence type="ECO:0000313" key="2">
    <source>
        <dbReference type="EMBL" id="OWF35675.1"/>
    </source>
</evidence>
<evidence type="ECO:0000256" key="1">
    <source>
        <dbReference type="SAM" id="SignalP"/>
    </source>
</evidence>
<feature type="signal peptide" evidence="1">
    <location>
        <begin position="1"/>
        <end position="17"/>
    </location>
</feature>
<gene>
    <name evidence="2" type="ORF">KP79_PYT04885</name>
</gene>
<keyword evidence="3" id="KW-1185">Reference proteome</keyword>
<evidence type="ECO:0000313" key="3">
    <source>
        <dbReference type="Proteomes" id="UP000242188"/>
    </source>
</evidence>
<dbReference type="Proteomes" id="UP000242188">
    <property type="component" value="Unassembled WGS sequence"/>
</dbReference>